<dbReference type="InterPro" id="IPR036875">
    <property type="entry name" value="Znf_CCHC_sf"/>
</dbReference>
<dbReference type="InterPro" id="IPR036397">
    <property type="entry name" value="RNaseH_sf"/>
</dbReference>
<protein>
    <submittedName>
        <fullName evidence="5">Retrovirus-related Pol poly from transposon</fullName>
    </submittedName>
</protein>
<dbReference type="Pfam" id="PF17921">
    <property type="entry name" value="Integrase_H2C2"/>
    <property type="match status" value="1"/>
</dbReference>
<dbReference type="Gene3D" id="3.30.420.10">
    <property type="entry name" value="Ribonuclease H-like superfamily/Ribonuclease H"/>
    <property type="match status" value="1"/>
</dbReference>
<dbReference type="GO" id="GO:0004190">
    <property type="term" value="F:aspartic-type endopeptidase activity"/>
    <property type="evidence" value="ECO:0007669"/>
    <property type="project" value="InterPro"/>
</dbReference>
<dbReference type="Proteomes" id="UP001152795">
    <property type="component" value="Unassembled WGS sequence"/>
</dbReference>
<dbReference type="InterPro" id="IPR001995">
    <property type="entry name" value="Peptidase_A2_cat"/>
</dbReference>
<dbReference type="Gene3D" id="1.10.340.70">
    <property type="match status" value="1"/>
</dbReference>
<dbReference type="InterPro" id="IPR054465">
    <property type="entry name" value="Integrase_p58-like_C"/>
</dbReference>
<feature type="coiled-coil region" evidence="1">
    <location>
        <begin position="99"/>
        <end position="142"/>
    </location>
</feature>
<dbReference type="PANTHER" id="PTHR46888">
    <property type="entry name" value="ZINC KNUCKLE DOMAINCONTAINING PROTEIN-RELATED"/>
    <property type="match status" value="1"/>
</dbReference>
<dbReference type="OrthoDB" id="5988270at2759"/>
<accession>A0A6S7IFZ4</accession>
<dbReference type="EMBL" id="CACRXK020005040">
    <property type="protein sequence ID" value="CAB4004902.1"/>
    <property type="molecule type" value="Genomic_DNA"/>
</dbReference>
<dbReference type="FunFam" id="1.10.340.70:FF:000001">
    <property type="entry name" value="Retrovirus-related Pol polyprotein from transposon gypsy-like Protein"/>
    <property type="match status" value="1"/>
</dbReference>
<reference evidence="5" key="1">
    <citation type="submission" date="2020-04" db="EMBL/GenBank/DDBJ databases">
        <authorList>
            <person name="Alioto T."/>
            <person name="Alioto T."/>
            <person name="Gomez Garrido J."/>
        </authorList>
    </citation>
    <scope>NUCLEOTIDE SEQUENCE</scope>
    <source>
        <strain evidence="5">A484AB</strain>
    </source>
</reference>
<dbReference type="Pfam" id="PF00665">
    <property type="entry name" value="rve"/>
    <property type="match status" value="1"/>
</dbReference>
<evidence type="ECO:0000259" key="4">
    <source>
        <dbReference type="PROSITE" id="PS50994"/>
    </source>
</evidence>
<organism evidence="5 6">
    <name type="scientific">Paramuricea clavata</name>
    <name type="common">Red gorgonian</name>
    <name type="synonym">Violescent sea-whip</name>
    <dbReference type="NCBI Taxonomy" id="317549"/>
    <lineage>
        <taxon>Eukaryota</taxon>
        <taxon>Metazoa</taxon>
        <taxon>Cnidaria</taxon>
        <taxon>Anthozoa</taxon>
        <taxon>Octocorallia</taxon>
        <taxon>Malacalcyonacea</taxon>
        <taxon>Plexauridae</taxon>
        <taxon>Paramuricea</taxon>
    </lineage>
</organism>
<dbReference type="Pfam" id="PF02023">
    <property type="entry name" value="SCAN"/>
    <property type="match status" value="1"/>
</dbReference>
<dbReference type="Pfam" id="PF22938">
    <property type="entry name" value="Integrase_p58_C"/>
    <property type="match status" value="1"/>
</dbReference>
<feature type="non-terminal residue" evidence="5">
    <location>
        <position position="1150"/>
    </location>
</feature>
<evidence type="ECO:0000256" key="2">
    <source>
        <dbReference type="SAM" id="MobiDB-lite"/>
    </source>
</evidence>
<dbReference type="GO" id="GO:0008270">
    <property type="term" value="F:zinc ion binding"/>
    <property type="evidence" value="ECO:0007669"/>
    <property type="project" value="InterPro"/>
</dbReference>
<dbReference type="InterPro" id="IPR038269">
    <property type="entry name" value="SCAN_sf"/>
</dbReference>
<feature type="region of interest" description="Disordered" evidence="2">
    <location>
        <begin position="406"/>
        <end position="438"/>
    </location>
</feature>
<dbReference type="Gene3D" id="4.10.60.10">
    <property type="entry name" value="Zinc finger, CCHC-type"/>
    <property type="match status" value="1"/>
</dbReference>
<dbReference type="GO" id="GO:0006508">
    <property type="term" value="P:proteolysis"/>
    <property type="evidence" value="ECO:0007669"/>
    <property type="project" value="InterPro"/>
</dbReference>
<dbReference type="SUPFAM" id="SSF47353">
    <property type="entry name" value="Retrovirus capsid dimerization domain-like"/>
    <property type="match status" value="1"/>
</dbReference>
<dbReference type="Gene3D" id="1.10.4020.10">
    <property type="entry name" value="DNA breaking-rejoining enzymes"/>
    <property type="match status" value="1"/>
</dbReference>
<evidence type="ECO:0000313" key="6">
    <source>
        <dbReference type="Proteomes" id="UP001152795"/>
    </source>
</evidence>
<feature type="region of interest" description="Disordered" evidence="2">
    <location>
        <begin position="322"/>
        <end position="382"/>
    </location>
</feature>
<dbReference type="PROSITE" id="PS50175">
    <property type="entry name" value="ASP_PROT_RETROV"/>
    <property type="match status" value="1"/>
</dbReference>
<dbReference type="SUPFAM" id="SSF57756">
    <property type="entry name" value="Retrovirus zinc finger-like domains"/>
    <property type="match status" value="1"/>
</dbReference>
<dbReference type="InterPro" id="IPR041588">
    <property type="entry name" value="Integrase_H2C2"/>
</dbReference>
<dbReference type="GO" id="GO:0015074">
    <property type="term" value="P:DNA integration"/>
    <property type="evidence" value="ECO:0007669"/>
    <property type="project" value="InterPro"/>
</dbReference>
<feature type="domain" description="Peptidase A2" evidence="3">
    <location>
        <begin position="477"/>
        <end position="512"/>
    </location>
</feature>
<dbReference type="SUPFAM" id="SSF53098">
    <property type="entry name" value="Ribonuclease H-like"/>
    <property type="match status" value="1"/>
</dbReference>
<evidence type="ECO:0000313" key="5">
    <source>
        <dbReference type="EMBL" id="CAB4004902.1"/>
    </source>
</evidence>
<dbReference type="AlphaFoldDB" id="A0A6S7IFZ4"/>
<feature type="compositionally biased region" description="Basic and acidic residues" evidence="2">
    <location>
        <begin position="342"/>
        <end position="356"/>
    </location>
</feature>
<evidence type="ECO:0000256" key="1">
    <source>
        <dbReference type="SAM" id="Coils"/>
    </source>
</evidence>
<dbReference type="PROSITE" id="PS50994">
    <property type="entry name" value="INTEGRASE"/>
    <property type="match status" value="1"/>
</dbReference>
<dbReference type="InterPro" id="IPR003309">
    <property type="entry name" value="SCAN_dom"/>
</dbReference>
<evidence type="ECO:0000259" key="3">
    <source>
        <dbReference type="PROSITE" id="PS50175"/>
    </source>
</evidence>
<feature type="compositionally biased region" description="Low complexity" evidence="2">
    <location>
        <begin position="420"/>
        <end position="437"/>
    </location>
</feature>
<feature type="domain" description="Integrase catalytic" evidence="4">
    <location>
        <begin position="785"/>
        <end position="943"/>
    </location>
</feature>
<keyword evidence="6" id="KW-1185">Reference proteome</keyword>
<keyword evidence="1" id="KW-0175">Coiled coil</keyword>
<comment type="caution">
    <text evidence="5">The sequence shown here is derived from an EMBL/GenBank/DDBJ whole genome shotgun (WGS) entry which is preliminary data.</text>
</comment>
<dbReference type="PANTHER" id="PTHR46888:SF13">
    <property type="entry name" value="RIBONUCLEASE H"/>
    <property type="match status" value="1"/>
</dbReference>
<dbReference type="InterPro" id="IPR012337">
    <property type="entry name" value="RNaseH-like_sf"/>
</dbReference>
<dbReference type="GO" id="GO:0003676">
    <property type="term" value="F:nucleic acid binding"/>
    <property type="evidence" value="ECO:0007669"/>
    <property type="project" value="InterPro"/>
</dbReference>
<dbReference type="InterPro" id="IPR001584">
    <property type="entry name" value="Integrase_cat-core"/>
</dbReference>
<gene>
    <name evidence="5" type="ORF">PACLA_8A077022</name>
</gene>
<feature type="compositionally biased region" description="Polar residues" evidence="2">
    <location>
        <begin position="408"/>
        <end position="419"/>
    </location>
</feature>
<dbReference type="FunFam" id="3.30.420.10:FF:000032">
    <property type="entry name" value="Retrovirus-related Pol polyprotein from transposon 297-like Protein"/>
    <property type="match status" value="1"/>
</dbReference>
<feature type="compositionally biased region" description="Polar residues" evidence="2">
    <location>
        <begin position="357"/>
        <end position="382"/>
    </location>
</feature>
<proteinExistence type="predicted"/>
<name>A0A6S7IFZ4_PARCT</name>
<sequence>MSEFNPGEFMVEPTIENFNSLRKDNLVTLAKHLGLEIRSAFRKREVYDLIKEHFVKEKTFEQSVFMEQSINTVENTQISEDSEISEKDRQWQREHEKVLWEREREKREWERERIEKEREFRLREQELELRKLELEVQAKGQNLRVKSGQKFDVTKHVRMVPPFQEREVDQYFLHFEKIATNCEWPKDSWTMLLQSVLVGKAREIFSQLSVELSANYDTVKELILNGYELVPEAYRQKFRNLEKTDHKTYVQFAQVKEQLFDRWCLSEKINKEYKNLRELILIEEFKRCVNPEVRTFINEQKPDSFIAAARLADDFALTHKTTFEKKSQPNNFDNRHTPARKYPHDNRGKYDPRASRDTTNPSWRRPPQNFQPNKTSEFPNKRNNFPFSTITCGYCKRKGHTMSDCYRNPQNQTKPTGIVSTPDNNTTSVSDSNNASDTQEDLIEVKANADPIMKVFEPFVNAASVSLLNNPTQRIPVQVLRDTGASQSLILTNTLPFSAESYSGNNVLIKGVHSSDYSSVPLHNIRLHSDLVSGDVSTGIIDTLPFDGIQLLLGNDLAGEKVTVNPIVTNKPCSTSISDVIEQEIPNLYPSCAVTRAMVKQQELENNKRGDLDSSYDLSDTFLTQLFDSGPKTTQITKNDAIDTKSLSTSNLIHERNNDPEIAILIQQAFDEKEISDQAMGYFIKNDILMRKWRPPDVSVDDEWSVRYQIVIPKPYREEVLRLAHETPLSGHLGINKTYEKIIRHFYWPGVRKTVAEFCKTCHTCQVVGKPNQVIPKAPLKPIPAFEEPFSRIMIDCVGPLPKTKRGNQYLLTIMCVSTSFPEAIPLRNIKAKTIVEALTKFFTLVGLPKSIQSDQGSNFTSGLFQQIMHELGIKQYTSSAYHPESQGALERFHQTLKQMITTYCFETEKDWDDGVHFLLFAARESVQESLGFSPFELVFGHTVRGPLKLLKEKLLTDDGGSLNILQYVTDFRTKLTKACDLARKNLKIAQNRMKHSYDKNTVTRNFQNGDKVLALLPVPGNPLQARYFGPYVIEKKENDLNYIIITPNRRRKKQLCHVNMLKAYHERKKVVQSVNVVSSDRDRYSNEDESELSSLSETTKLSNSDVLRNMDSKLSHLQPSQRQDVLDLVNEYAQLFPDIPSRTDMISHD</sequence>